<feature type="signal peptide" evidence="3">
    <location>
        <begin position="1"/>
        <end position="26"/>
    </location>
</feature>
<dbReference type="InterPro" id="IPR036537">
    <property type="entry name" value="Adaptor_Cbl_N_dom_sf"/>
</dbReference>
<dbReference type="Gene3D" id="1.20.930.20">
    <property type="entry name" value="Adaptor protein Cbl, N-terminal domain"/>
    <property type="match status" value="1"/>
</dbReference>
<organism evidence="4 5">
    <name type="scientific">Chlamydomonas eustigma</name>
    <dbReference type="NCBI Taxonomy" id="1157962"/>
    <lineage>
        <taxon>Eukaryota</taxon>
        <taxon>Viridiplantae</taxon>
        <taxon>Chlorophyta</taxon>
        <taxon>core chlorophytes</taxon>
        <taxon>Chlorophyceae</taxon>
        <taxon>CS clade</taxon>
        <taxon>Chlamydomonadales</taxon>
        <taxon>Chlamydomonadaceae</taxon>
        <taxon>Chlamydomonas</taxon>
    </lineage>
</organism>
<comment type="caution">
    <text evidence="4">The sequence shown here is derived from an EMBL/GenBank/DDBJ whole genome shotgun (WGS) entry which is preliminary data.</text>
</comment>
<feature type="compositionally biased region" description="Low complexity" evidence="2">
    <location>
        <begin position="469"/>
        <end position="482"/>
    </location>
</feature>
<feature type="compositionally biased region" description="Polar residues" evidence="2">
    <location>
        <begin position="341"/>
        <end position="354"/>
    </location>
</feature>
<dbReference type="AlphaFoldDB" id="A0A250WWP5"/>
<evidence type="ECO:0000313" key="5">
    <source>
        <dbReference type="Proteomes" id="UP000232323"/>
    </source>
</evidence>
<accession>A0A250WWP5</accession>
<protein>
    <submittedName>
        <fullName evidence="4">Uncharacterized protein</fullName>
    </submittedName>
</protein>
<evidence type="ECO:0000256" key="2">
    <source>
        <dbReference type="SAM" id="MobiDB-lite"/>
    </source>
</evidence>
<feature type="compositionally biased region" description="Polar residues" evidence="2">
    <location>
        <begin position="291"/>
        <end position="300"/>
    </location>
</feature>
<feature type="chain" id="PRO_5013168568" evidence="3">
    <location>
        <begin position="27"/>
        <end position="498"/>
    </location>
</feature>
<keyword evidence="3" id="KW-0732">Signal</keyword>
<feature type="compositionally biased region" description="Polar residues" evidence="2">
    <location>
        <begin position="255"/>
        <end position="276"/>
    </location>
</feature>
<evidence type="ECO:0000256" key="1">
    <source>
        <dbReference type="SAM" id="Coils"/>
    </source>
</evidence>
<proteinExistence type="predicted"/>
<gene>
    <name evidence="4" type="ORF">CEUSTIGMA_g2703.t1</name>
</gene>
<dbReference type="CDD" id="cd21037">
    <property type="entry name" value="MLKL_NTD"/>
    <property type="match status" value="1"/>
</dbReference>
<dbReference type="GO" id="GO:0007166">
    <property type="term" value="P:cell surface receptor signaling pathway"/>
    <property type="evidence" value="ECO:0007669"/>
    <property type="project" value="InterPro"/>
</dbReference>
<keyword evidence="1" id="KW-0175">Coiled coil</keyword>
<keyword evidence="5" id="KW-1185">Reference proteome</keyword>
<name>A0A250WWP5_9CHLO</name>
<feature type="compositionally biased region" description="Polar residues" evidence="2">
    <location>
        <begin position="191"/>
        <end position="215"/>
    </location>
</feature>
<evidence type="ECO:0000313" key="4">
    <source>
        <dbReference type="EMBL" id="GAX75258.1"/>
    </source>
</evidence>
<evidence type="ECO:0000256" key="3">
    <source>
        <dbReference type="SAM" id="SignalP"/>
    </source>
</evidence>
<dbReference type="EMBL" id="BEGY01000011">
    <property type="protein sequence ID" value="GAX75258.1"/>
    <property type="molecule type" value="Genomic_DNA"/>
</dbReference>
<reference evidence="4 5" key="1">
    <citation type="submission" date="2017-08" db="EMBL/GenBank/DDBJ databases">
        <title>Acidophilic green algal genome provides insights into adaptation to an acidic environment.</title>
        <authorList>
            <person name="Hirooka S."/>
            <person name="Hirose Y."/>
            <person name="Kanesaki Y."/>
            <person name="Higuchi S."/>
            <person name="Fujiwara T."/>
            <person name="Onuma R."/>
            <person name="Era A."/>
            <person name="Ohbayashi R."/>
            <person name="Uzuka A."/>
            <person name="Nozaki H."/>
            <person name="Yoshikawa H."/>
            <person name="Miyagishima S.Y."/>
        </authorList>
    </citation>
    <scope>NUCLEOTIDE SEQUENCE [LARGE SCALE GENOMIC DNA]</scope>
    <source>
        <strain evidence="4 5">NIES-2499</strain>
    </source>
</reference>
<dbReference type="Proteomes" id="UP000232323">
    <property type="component" value="Unassembled WGS sequence"/>
</dbReference>
<feature type="region of interest" description="Disordered" evidence="2">
    <location>
        <begin position="449"/>
        <end position="498"/>
    </location>
</feature>
<feature type="region of interest" description="Disordered" evidence="2">
    <location>
        <begin position="166"/>
        <end position="215"/>
    </location>
</feature>
<dbReference type="InterPro" id="IPR059179">
    <property type="entry name" value="MLKL-like_MCAfunc"/>
</dbReference>
<feature type="coiled-coil region" evidence="1">
    <location>
        <begin position="137"/>
        <end position="164"/>
    </location>
</feature>
<sequence>MSCPISALSVLVQLAFDVYSNAEAAAQNNKECISLSKNLEKLCSILKYIQEDVSKANNIDILSDCIMGLQETVQTASKIINKIQKNAKKIMHKLSLIATSDSITIKINSVNQQLSTGLQLLNVALTAISSKKIDSHNANDMDMMQQLKEEMKGLRAQLTALSTSHTAAEALEGSDTPSSAAAPQVLHQKDSIGSSGNPATISANNQNLANPKQDSPNIVALTEPLTAKASGDILDCPRHPSLLVRKDNEGSTTAFPFSPGWHSSSAPTSANMSNDHSGPAPPAPLLDNKGSHPSFNTGENLQHIWPPSPTSHSSQPPGALGISTQYPPPYQQLPLPASAPSGYNNVPLQQQSPSGGYYPSAYPTPTLMDVAQPSPPLHQSSFVGSYPATSQDLYAYSYGAEYQQHYNQAVQPLPSADIYQPTPYAYPPAPMFPDPPPLTSYDMYSAPGFNNGGTPTQPVGYPPYGSGGYPPYDSGGYPKPYDSGGVQEGFPYPPDANY</sequence>
<feature type="region of interest" description="Disordered" evidence="2">
    <location>
        <begin position="255"/>
        <end position="361"/>
    </location>
</feature>